<dbReference type="EMBL" id="JAINUG010000071">
    <property type="protein sequence ID" value="KAJ8401274.1"/>
    <property type="molecule type" value="Genomic_DNA"/>
</dbReference>
<reference evidence="1" key="1">
    <citation type="journal article" date="2023" name="Science">
        <title>Genome structures resolve the early diversification of teleost fishes.</title>
        <authorList>
            <person name="Parey E."/>
            <person name="Louis A."/>
            <person name="Montfort J."/>
            <person name="Bouchez O."/>
            <person name="Roques C."/>
            <person name="Iampietro C."/>
            <person name="Lluch J."/>
            <person name="Castinel A."/>
            <person name="Donnadieu C."/>
            <person name="Desvignes T."/>
            <person name="Floi Bucao C."/>
            <person name="Jouanno E."/>
            <person name="Wen M."/>
            <person name="Mejri S."/>
            <person name="Dirks R."/>
            <person name="Jansen H."/>
            <person name="Henkel C."/>
            <person name="Chen W.J."/>
            <person name="Zahm M."/>
            <person name="Cabau C."/>
            <person name="Klopp C."/>
            <person name="Thompson A.W."/>
            <person name="Robinson-Rechavi M."/>
            <person name="Braasch I."/>
            <person name="Lecointre G."/>
            <person name="Bobe J."/>
            <person name="Postlethwait J.H."/>
            <person name="Berthelot C."/>
            <person name="Roest Crollius H."/>
            <person name="Guiguen Y."/>
        </authorList>
    </citation>
    <scope>NUCLEOTIDE SEQUENCE</scope>
    <source>
        <strain evidence="1">NC1722</strain>
    </source>
</reference>
<protein>
    <submittedName>
        <fullName evidence="1">Uncharacterized protein</fullName>
    </submittedName>
</protein>
<evidence type="ECO:0000313" key="1">
    <source>
        <dbReference type="EMBL" id="KAJ8401274.1"/>
    </source>
</evidence>
<keyword evidence="2" id="KW-1185">Reference proteome</keyword>
<accession>A0AAD7SET3</accession>
<organism evidence="1 2">
    <name type="scientific">Aldrovandia affinis</name>
    <dbReference type="NCBI Taxonomy" id="143900"/>
    <lineage>
        <taxon>Eukaryota</taxon>
        <taxon>Metazoa</taxon>
        <taxon>Chordata</taxon>
        <taxon>Craniata</taxon>
        <taxon>Vertebrata</taxon>
        <taxon>Euteleostomi</taxon>
        <taxon>Actinopterygii</taxon>
        <taxon>Neopterygii</taxon>
        <taxon>Teleostei</taxon>
        <taxon>Notacanthiformes</taxon>
        <taxon>Halosauridae</taxon>
        <taxon>Aldrovandia</taxon>
    </lineage>
</organism>
<name>A0AAD7SET3_9TELE</name>
<proteinExistence type="predicted"/>
<dbReference type="AlphaFoldDB" id="A0AAD7SET3"/>
<sequence>MGPRCQGQSDKDVPPYPSCFCVSVDGLKAPQGLSCWIVDVIVEIYGGVGGSVPEDVVYHCTRGVTTSWAALRGALLTHICVATTWISPCMLSKSCRVKVASCHTVLSAVLIGRFVMMLSA</sequence>
<evidence type="ECO:0000313" key="2">
    <source>
        <dbReference type="Proteomes" id="UP001221898"/>
    </source>
</evidence>
<gene>
    <name evidence="1" type="ORF">AAFF_G00385050</name>
</gene>
<dbReference type="Proteomes" id="UP001221898">
    <property type="component" value="Unassembled WGS sequence"/>
</dbReference>
<comment type="caution">
    <text evidence="1">The sequence shown here is derived from an EMBL/GenBank/DDBJ whole genome shotgun (WGS) entry which is preliminary data.</text>
</comment>